<evidence type="ECO:0000256" key="6">
    <source>
        <dbReference type="RuleBase" id="RU003815"/>
    </source>
</evidence>
<feature type="region of interest" description="Disordered" evidence="7">
    <location>
        <begin position="553"/>
        <end position="573"/>
    </location>
</feature>
<keyword evidence="2 6" id="KW-0689">Ribosomal protein</keyword>
<dbReference type="FunFam" id="3.30.230.10:FF:000007">
    <property type="entry name" value="40S ribosomal protein S16"/>
    <property type="match status" value="1"/>
</dbReference>
<evidence type="ECO:0000256" key="4">
    <source>
        <dbReference type="ARBA" id="ARBA00035259"/>
    </source>
</evidence>
<comment type="similarity">
    <text evidence="1 6">Belongs to the universal ribosomal protein uS9 family.</text>
</comment>
<gene>
    <name evidence="9" type="ORF">NAV_LOCUS5751</name>
</gene>
<dbReference type="CDD" id="cd09917">
    <property type="entry name" value="F-box_SF"/>
    <property type="match status" value="1"/>
</dbReference>
<evidence type="ECO:0000313" key="10">
    <source>
        <dbReference type="Proteomes" id="UP000276991"/>
    </source>
</evidence>
<feature type="domain" description="F-box" evidence="8">
    <location>
        <begin position="3"/>
        <end position="36"/>
    </location>
</feature>
<dbReference type="GO" id="GO:0003735">
    <property type="term" value="F:structural constituent of ribosome"/>
    <property type="evidence" value="ECO:0007669"/>
    <property type="project" value="InterPro"/>
</dbReference>
<dbReference type="PROSITE" id="PS00360">
    <property type="entry name" value="RIBOSOMAL_S9"/>
    <property type="match status" value="1"/>
</dbReference>
<evidence type="ECO:0000256" key="5">
    <source>
        <dbReference type="ARBA" id="ARBA00043019"/>
    </source>
</evidence>
<dbReference type="InterPro" id="IPR000754">
    <property type="entry name" value="Ribosomal_uS9"/>
</dbReference>
<dbReference type="PANTHER" id="PTHR21569:SF16">
    <property type="entry name" value="RIBOSOMAL PROTEIN S16"/>
    <property type="match status" value="1"/>
</dbReference>
<dbReference type="Pfam" id="PF00646">
    <property type="entry name" value="F-box"/>
    <property type="match status" value="1"/>
</dbReference>
<keyword evidence="3 6" id="KW-0687">Ribonucleoprotein</keyword>
<dbReference type="EMBL" id="UPTC01001053">
    <property type="protein sequence ID" value="VBB30960.1"/>
    <property type="molecule type" value="Genomic_DNA"/>
</dbReference>
<proteinExistence type="inferred from homology"/>
<dbReference type="InterPro" id="IPR014721">
    <property type="entry name" value="Ribsml_uS5_D2-typ_fold_subgr"/>
</dbReference>
<dbReference type="InterPro" id="IPR036047">
    <property type="entry name" value="F-box-like_dom_sf"/>
</dbReference>
<dbReference type="GO" id="GO:0000462">
    <property type="term" value="P:maturation of SSU-rRNA from tricistronic rRNA transcript (SSU-rRNA, 5.8S rRNA, LSU-rRNA)"/>
    <property type="evidence" value="ECO:0007669"/>
    <property type="project" value="TreeGrafter"/>
</dbReference>
<dbReference type="SUPFAM" id="SSF81383">
    <property type="entry name" value="F-box domain"/>
    <property type="match status" value="1"/>
</dbReference>
<dbReference type="OrthoDB" id="426865at2759"/>
<dbReference type="Proteomes" id="UP000276991">
    <property type="component" value="Unassembled WGS sequence"/>
</dbReference>
<protein>
    <recommendedName>
        <fullName evidence="4">Small ribosomal subunit protein uS9</fullName>
    </recommendedName>
    <alternativeName>
        <fullName evidence="5">40S ribosomal protein S16</fullName>
    </alternativeName>
</protein>
<sequence length="573" mass="65935">MLDILSDDIIWRVFRYLDVKSRIRFAAVNTTFYGLLNKWEDVLCCSIHANGITLSGEGFIIEVEHQHSKLLIAQILKRCPLIRKLAIHNERVMCNTNSSVLDDLVNVDELHMSSNFFTECQYDPLIKSLFSFSKLHLLHIQQRYNEEKCHRNIIREQHVEQLTSTSLSNIKLQGVVITGSVLKLFCLKYRKTLEKLCLLGALVPSQDTFTCFQAINSLDRLICLTLAPSLYSISTTNEAFFKSYPTLKSSKMLKLVAVYVSRPDVSQLKLLLQQILPSDVEQLMLYDESYRSAYQIDDELKEMKCKIQFCRDDNIIIDSYWMNGKSELITHTLWKPPYKTNTFLPAMLPEWYCVLSELMETAVISEYSCSNSSRVNATRNMSQLDEFTCTDHSASYNNEDERALCSLQNKTLQGMFEIALEHFDFMALSVMVVTQSVQVFGRKKTATAVAYCKKGRGLIKVNGRPLEHIQPEILRIKLQEPLLILGKERYQDVDIRVRVSGGGHVAQIYAVRQALAKAIVAYYQKFVDEQSKKELKEQLVSYDRNLLVADPRRREPKKFGGPGARARYQKSYR</sequence>
<evidence type="ECO:0000256" key="7">
    <source>
        <dbReference type="SAM" id="MobiDB-lite"/>
    </source>
</evidence>
<dbReference type="GO" id="GO:0022627">
    <property type="term" value="C:cytosolic small ribosomal subunit"/>
    <property type="evidence" value="ECO:0007669"/>
    <property type="project" value="TreeGrafter"/>
</dbReference>
<accession>A0A498SIT4</accession>
<keyword evidence="10" id="KW-1185">Reference proteome</keyword>
<dbReference type="Pfam" id="PF00380">
    <property type="entry name" value="Ribosomal_S9"/>
    <property type="match status" value="1"/>
</dbReference>
<name>A0A498SIT4_ACAVI</name>
<dbReference type="InterPro" id="IPR020568">
    <property type="entry name" value="Ribosomal_Su5_D2-typ_SF"/>
</dbReference>
<evidence type="ECO:0000313" key="9">
    <source>
        <dbReference type="EMBL" id="VBB30960.1"/>
    </source>
</evidence>
<reference evidence="9 10" key="1">
    <citation type="submission" date="2018-08" db="EMBL/GenBank/DDBJ databases">
        <authorList>
            <person name="Laetsch R D."/>
            <person name="Stevens L."/>
            <person name="Kumar S."/>
            <person name="Blaxter L. M."/>
        </authorList>
    </citation>
    <scope>NUCLEOTIDE SEQUENCE [LARGE SCALE GENOMIC DNA]</scope>
</reference>
<evidence type="ECO:0000259" key="8">
    <source>
        <dbReference type="Pfam" id="PF00646"/>
    </source>
</evidence>
<dbReference type="InterPro" id="IPR001810">
    <property type="entry name" value="F-box_dom"/>
</dbReference>
<dbReference type="AlphaFoldDB" id="A0A498SIT4"/>
<dbReference type="SUPFAM" id="SSF54211">
    <property type="entry name" value="Ribosomal protein S5 domain 2-like"/>
    <property type="match status" value="1"/>
</dbReference>
<organism evidence="9 10">
    <name type="scientific">Acanthocheilonema viteae</name>
    <name type="common">Filarial nematode worm</name>
    <name type="synonym">Dipetalonema viteae</name>
    <dbReference type="NCBI Taxonomy" id="6277"/>
    <lineage>
        <taxon>Eukaryota</taxon>
        <taxon>Metazoa</taxon>
        <taxon>Ecdysozoa</taxon>
        <taxon>Nematoda</taxon>
        <taxon>Chromadorea</taxon>
        <taxon>Rhabditida</taxon>
        <taxon>Spirurina</taxon>
        <taxon>Spiruromorpha</taxon>
        <taxon>Filarioidea</taxon>
        <taxon>Onchocercidae</taxon>
        <taxon>Acanthocheilonema</taxon>
    </lineage>
</organism>
<evidence type="ECO:0000256" key="1">
    <source>
        <dbReference type="ARBA" id="ARBA00005251"/>
    </source>
</evidence>
<dbReference type="STRING" id="6277.A0A498SIT4"/>
<dbReference type="PANTHER" id="PTHR21569">
    <property type="entry name" value="RIBOSOMAL PROTEIN S9"/>
    <property type="match status" value="1"/>
</dbReference>
<dbReference type="Gene3D" id="3.30.230.10">
    <property type="match status" value="1"/>
</dbReference>
<dbReference type="NCBIfam" id="NF001749">
    <property type="entry name" value="PRK00474.1"/>
    <property type="match status" value="1"/>
</dbReference>
<dbReference type="SUPFAM" id="SSF52047">
    <property type="entry name" value="RNI-like"/>
    <property type="match status" value="1"/>
</dbReference>
<dbReference type="InterPro" id="IPR020574">
    <property type="entry name" value="Ribosomal_uS9_CS"/>
</dbReference>
<evidence type="ECO:0000256" key="3">
    <source>
        <dbReference type="ARBA" id="ARBA00023274"/>
    </source>
</evidence>
<evidence type="ECO:0000256" key="2">
    <source>
        <dbReference type="ARBA" id="ARBA00022980"/>
    </source>
</evidence>
<dbReference type="GO" id="GO:0006412">
    <property type="term" value="P:translation"/>
    <property type="evidence" value="ECO:0007669"/>
    <property type="project" value="InterPro"/>
</dbReference>
<dbReference type="GO" id="GO:0003723">
    <property type="term" value="F:RNA binding"/>
    <property type="evidence" value="ECO:0007669"/>
    <property type="project" value="TreeGrafter"/>
</dbReference>